<feature type="transmembrane region" description="Helical" evidence="2">
    <location>
        <begin position="231"/>
        <end position="251"/>
    </location>
</feature>
<dbReference type="Proteomes" id="UP000816034">
    <property type="component" value="Unassembled WGS sequence"/>
</dbReference>
<accession>A0AA88G6V0</accession>
<feature type="compositionally biased region" description="Low complexity" evidence="1">
    <location>
        <begin position="480"/>
        <end position="489"/>
    </location>
</feature>
<reference evidence="3 4" key="1">
    <citation type="journal article" date="2018" name="BMC Genomics">
        <title>The genome of Naegleria lovaniensis, the basis for a comparative approach to unravel pathogenicity factors of the human pathogenic amoeba N. fowleri.</title>
        <authorList>
            <person name="Liechti N."/>
            <person name="Schurch N."/>
            <person name="Bruggmann R."/>
            <person name="Wittwer M."/>
        </authorList>
    </citation>
    <scope>NUCLEOTIDE SEQUENCE [LARGE SCALE GENOMIC DNA]</scope>
    <source>
        <strain evidence="3 4">ATCC 30569</strain>
    </source>
</reference>
<evidence type="ECO:0000256" key="2">
    <source>
        <dbReference type="SAM" id="Phobius"/>
    </source>
</evidence>
<sequence length="512" mass="57321">MMNSHCLNAIGITSGASNLTLSSSSYSKDGKGIHFGIMDARYYEPLPPSIYSLTLSKVIPKDPSKDTLSYFMNLYFPLTNKSLFDANSLPMFCHCGATNDYAYRCYDVNHAFLAPYKYYATCIIFLVVTIVTSVIFVLGVIIPRCSYGYGILSKNRKYQKEEAFYFGSTSYGPRQYLRAIFLLTLGDIKAHSIFWNSILLVFEYLTQIFSFTRNFSIPILKFVIDDVGGTMRAFVFISLGLCFCCMVIHWSHTLDLINKGKSKGLLSWWNTAITIFFYIFFLCFVIAGIISLVVTQQTSIFFQVLSIFYFSLSILFCVAFTIAGITILVKMRKTRMGSAGVLSVKLTKSTMILNVSNFLLAIIAALSFATYYQGWDIFTVELGLLRSSSYDILLLFASNCVIYILYSSVESEGIYGKKVSENIHQWLNCECFGRIVETEPKMMHSAPSAGHLSQRPELKDKQVERVKSLNHGSTPNVMNSPPHSSPSSSTGLMELNVSGDEMNITSPSSPSV</sequence>
<keyword evidence="2" id="KW-1133">Transmembrane helix</keyword>
<dbReference type="EMBL" id="PYSW02000060">
    <property type="protein sequence ID" value="KAG2373110.1"/>
    <property type="molecule type" value="Genomic_DNA"/>
</dbReference>
<keyword evidence="2" id="KW-0472">Membrane</keyword>
<keyword evidence="4" id="KW-1185">Reference proteome</keyword>
<dbReference type="AlphaFoldDB" id="A0AA88G6V0"/>
<evidence type="ECO:0000313" key="3">
    <source>
        <dbReference type="EMBL" id="KAG2373110.1"/>
    </source>
</evidence>
<feature type="transmembrane region" description="Helical" evidence="2">
    <location>
        <begin position="350"/>
        <end position="372"/>
    </location>
</feature>
<evidence type="ECO:0000313" key="4">
    <source>
        <dbReference type="Proteomes" id="UP000816034"/>
    </source>
</evidence>
<feature type="transmembrane region" description="Helical" evidence="2">
    <location>
        <begin position="118"/>
        <end position="142"/>
    </location>
</feature>
<name>A0AA88G6V0_NAELO</name>
<dbReference type="GeneID" id="68105296"/>
<feature type="region of interest" description="Disordered" evidence="1">
    <location>
        <begin position="466"/>
        <end position="512"/>
    </location>
</feature>
<gene>
    <name evidence="3" type="ORF">C9374_012842</name>
</gene>
<feature type="transmembrane region" description="Helical" evidence="2">
    <location>
        <begin position="392"/>
        <end position="409"/>
    </location>
</feature>
<feature type="compositionally biased region" description="Polar residues" evidence="1">
    <location>
        <begin position="470"/>
        <end position="479"/>
    </location>
</feature>
<feature type="transmembrane region" description="Helical" evidence="2">
    <location>
        <begin position="300"/>
        <end position="329"/>
    </location>
</feature>
<feature type="compositionally biased region" description="Polar residues" evidence="1">
    <location>
        <begin position="503"/>
        <end position="512"/>
    </location>
</feature>
<keyword evidence="2" id="KW-0812">Transmembrane</keyword>
<proteinExistence type="predicted"/>
<protein>
    <submittedName>
        <fullName evidence="3">Uncharacterized protein</fullName>
    </submittedName>
</protein>
<feature type="transmembrane region" description="Helical" evidence="2">
    <location>
        <begin position="272"/>
        <end position="294"/>
    </location>
</feature>
<comment type="caution">
    <text evidence="3">The sequence shown here is derived from an EMBL/GenBank/DDBJ whole genome shotgun (WGS) entry which is preliminary data.</text>
</comment>
<organism evidence="3 4">
    <name type="scientific">Naegleria lovaniensis</name>
    <name type="common">Amoeba</name>
    <dbReference type="NCBI Taxonomy" id="51637"/>
    <lineage>
        <taxon>Eukaryota</taxon>
        <taxon>Discoba</taxon>
        <taxon>Heterolobosea</taxon>
        <taxon>Tetramitia</taxon>
        <taxon>Eutetramitia</taxon>
        <taxon>Vahlkampfiidae</taxon>
        <taxon>Naegleria</taxon>
    </lineage>
</organism>
<dbReference type="RefSeq" id="XP_044542284.1">
    <property type="nucleotide sequence ID" value="XM_044688653.1"/>
</dbReference>
<evidence type="ECO:0000256" key="1">
    <source>
        <dbReference type="SAM" id="MobiDB-lite"/>
    </source>
</evidence>